<proteinExistence type="predicted"/>
<sequence length="215" mass="23549">MQKKTEAELIAIASTLKTAGECERFAERAAAKGMHMLVTACEERAKALKPLSTSGARNANAQRSSAPKAPLKTHTVAEQALAMLIEDYKAESPTTTYGALAERCGYGGQNNARWFGQVTDLIDAACALAGLPSFALVRVRESNGGVNAEAWLNSEYSHLRDRILANALVGKWHDEDFTKMRDALAVFSAHGFGNKRAWDYVWRQINMEDWAKSPS</sequence>
<dbReference type="KEGG" id="brs:S23_59960"/>
<gene>
    <name evidence="2" type="ORF">S23_59960</name>
</gene>
<evidence type="ECO:0000313" key="3">
    <source>
        <dbReference type="Proteomes" id="UP000007886"/>
    </source>
</evidence>
<dbReference type="Proteomes" id="UP000007886">
    <property type="component" value="Chromosome"/>
</dbReference>
<feature type="region of interest" description="Disordered" evidence="1">
    <location>
        <begin position="52"/>
        <end position="72"/>
    </location>
</feature>
<dbReference type="RefSeq" id="WP_015688452.1">
    <property type="nucleotide sequence ID" value="NC_017082.1"/>
</dbReference>
<dbReference type="AlphaFoldDB" id="A0AAI8MJ86"/>
<evidence type="ECO:0000256" key="1">
    <source>
        <dbReference type="SAM" id="MobiDB-lite"/>
    </source>
</evidence>
<evidence type="ECO:0000313" key="2">
    <source>
        <dbReference type="EMBL" id="BAL79185.1"/>
    </source>
</evidence>
<feature type="compositionally biased region" description="Polar residues" evidence="1">
    <location>
        <begin position="52"/>
        <end position="65"/>
    </location>
</feature>
<organism evidence="2 3">
    <name type="scientific">Bradyrhizobium cosmicum</name>
    <dbReference type="NCBI Taxonomy" id="1404864"/>
    <lineage>
        <taxon>Bacteria</taxon>
        <taxon>Pseudomonadati</taxon>
        <taxon>Pseudomonadota</taxon>
        <taxon>Alphaproteobacteria</taxon>
        <taxon>Hyphomicrobiales</taxon>
        <taxon>Nitrobacteraceae</taxon>
        <taxon>Bradyrhizobium</taxon>
    </lineage>
</organism>
<name>A0AAI8MJ86_9BRAD</name>
<accession>A0AAI8MJ86</accession>
<reference evidence="2 3" key="1">
    <citation type="journal article" date="2012" name="Microbes Environ.">
        <title>Complete genome sequence of Bradyrhizobium sp. S23321: insights into symbiosis evolution in soil oligotrophs.</title>
        <authorList>
            <person name="Okubo T."/>
            <person name="Tsukui T."/>
            <person name="Maita H."/>
            <person name="Okamoto S."/>
            <person name="Oshima K."/>
            <person name="Fujisawa T."/>
            <person name="Saito A."/>
            <person name="Futamata H."/>
            <person name="Hattori R."/>
            <person name="Shimomura Y."/>
            <person name="Haruta S."/>
            <person name="Morimoto S."/>
            <person name="Wang Y."/>
            <person name="Sakai Y."/>
            <person name="Hattori M."/>
            <person name="Aizawa S."/>
            <person name="Nagashima K.V.P."/>
            <person name="Masuda S."/>
            <person name="Hattori T."/>
            <person name="Yamashita A."/>
            <person name="Bao Z."/>
            <person name="Hayatsu M."/>
            <person name="Kajiya-Kanegae H."/>
            <person name="Yoshinaga I."/>
            <person name="Sakamoto K."/>
            <person name="Toyota K."/>
            <person name="Nakao M."/>
            <person name="Kohara M."/>
            <person name="Anda M."/>
            <person name="Niwa R."/>
            <person name="Jung-Hwan P."/>
            <person name="Sameshima-Saito R."/>
            <person name="Tokuda S."/>
            <person name="Yamamoto S."/>
            <person name="Yamamoto S."/>
            <person name="Yokoyama T."/>
            <person name="Akutsu T."/>
            <person name="Nakamura Y."/>
            <person name="Nakahira-Yanaka Y."/>
            <person name="Takada Hoshino Y."/>
            <person name="Hirakawa H."/>
            <person name="Mitsui H."/>
            <person name="Terasawa K."/>
            <person name="Itakura M."/>
            <person name="Sato S."/>
            <person name="Ikeda-Ohtsubo W."/>
            <person name="Sakakura N."/>
            <person name="Kaminuma E."/>
            <person name="Minamisawa K."/>
        </authorList>
    </citation>
    <scope>NUCLEOTIDE SEQUENCE [LARGE SCALE GENOMIC DNA]</scope>
    <source>
        <strain evidence="2 3">S23321</strain>
    </source>
</reference>
<protein>
    <submittedName>
        <fullName evidence="2">Uncharacterized protein</fullName>
    </submittedName>
</protein>
<dbReference type="EMBL" id="AP012279">
    <property type="protein sequence ID" value="BAL79185.1"/>
    <property type="molecule type" value="Genomic_DNA"/>
</dbReference>
<keyword evidence="3" id="KW-1185">Reference proteome</keyword>